<keyword evidence="1" id="KW-0472">Membrane</keyword>
<reference evidence="3" key="1">
    <citation type="submission" date="2025-08" db="UniProtKB">
        <authorList>
            <consortium name="RefSeq"/>
        </authorList>
    </citation>
    <scope>IDENTIFICATION</scope>
    <source>
        <tissue evidence="3">Whole organism</tissue>
    </source>
</reference>
<sequence length="104" mass="11931">MLDKVILRLHSSGILGHWIKQDWWEMAQGKVRLNNTSSMSARVEWDAFFILFAGLALSAAAFVFEISQNAITALFFVPLNLRNGQLALRRPVSVWDVILFPDRW</sequence>
<keyword evidence="1" id="KW-1133">Transmembrane helix</keyword>
<keyword evidence="2" id="KW-1185">Reference proteome</keyword>
<dbReference type="Proteomes" id="UP000504606">
    <property type="component" value="Unplaced"/>
</dbReference>
<proteinExistence type="predicted"/>
<accession>A0A9C6XTM5</accession>
<evidence type="ECO:0000313" key="3">
    <source>
        <dbReference type="RefSeq" id="XP_052130575.1"/>
    </source>
</evidence>
<dbReference type="RefSeq" id="XP_052130575.1">
    <property type="nucleotide sequence ID" value="XM_052274615.1"/>
</dbReference>
<feature type="transmembrane region" description="Helical" evidence="1">
    <location>
        <begin position="47"/>
        <end position="66"/>
    </location>
</feature>
<gene>
    <name evidence="3" type="primary">LOC113207375</name>
</gene>
<name>A0A9C6XTM5_FRAOC</name>
<evidence type="ECO:0000313" key="2">
    <source>
        <dbReference type="Proteomes" id="UP000504606"/>
    </source>
</evidence>
<dbReference type="AlphaFoldDB" id="A0A9C6XTM5"/>
<evidence type="ECO:0000256" key="1">
    <source>
        <dbReference type="SAM" id="Phobius"/>
    </source>
</evidence>
<dbReference type="KEGG" id="foc:113207375"/>
<protein>
    <submittedName>
        <fullName evidence="3">Uncharacterized protein LOC113207375</fullName>
    </submittedName>
</protein>
<dbReference type="GeneID" id="113207375"/>
<organism evidence="2 3">
    <name type="scientific">Frankliniella occidentalis</name>
    <name type="common">Western flower thrips</name>
    <name type="synonym">Euthrips occidentalis</name>
    <dbReference type="NCBI Taxonomy" id="133901"/>
    <lineage>
        <taxon>Eukaryota</taxon>
        <taxon>Metazoa</taxon>
        <taxon>Ecdysozoa</taxon>
        <taxon>Arthropoda</taxon>
        <taxon>Hexapoda</taxon>
        <taxon>Insecta</taxon>
        <taxon>Pterygota</taxon>
        <taxon>Neoptera</taxon>
        <taxon>Paraneoptera</taxon>
        <taxon>Thysanoptera</taxon>
        <taxon>Terebrantia</taxon>
        <taxon>Thripoidea</taxon>
        <taxon>Thripidae</taxon>
        <taxon>Frankliniella</taxon>
    </lineage>
</organism>
<keyword evidence="1" id="KW-0812">Transmembrane</keyword>